<proteinExistence type="inferred from homology"/>
<dbReference type="InterPro" id="IPR040239">
    <property type="entry name" value="HcpB-like"/>
</dbReference>
<reference evidence="3 4" key="1">
    <citation type="journal article" date="2023" name="Commun. Biol.">
        <title>Genome analysis of Parmales, the sister group of diatoms, reveals the evolutionary specialization of diatoms from phago-mixotrophs to photoautotrophs.</title>
        <authorList>
            <person name="Ban H."/>
            <person name="Sato S."/>
            <person name="Yoshikawa S."/>
            <person name="Yamada K."/>
            <person name="Nakamura Y."/>
            <person name="Ichinomiya M."/>
            <person name="Sato N."/>
            <person name="Blanc-Mathieu R."/>
            <person name="Endo H."/>
            <person name="Kuwata A."/>
            <person name="Ogata H."/>
        </authorList>
    </citation>
    <scope>NUCLEOTIDE SEQUENCE [LARGE SCALE GENOMIC DNA]</scope>
</reference>
<comment type="similarity">
    <text evidence="1">Belongs to the hcp beta-lactamase family.</text>
</comment>
<evidence type="ECO:0000256" key="1">
    <source>
        <dbReference type="ARBA" id="ARBA00008486"/>
    </source>
</evidence>
<dbReference type="Proteomes" id="UP001165060">
    <property type="component" value="Unassembled WGS sequence"/>
</dbReference>
<evidence type="ECO:0000256" key="2">
    <source>
        <dbReference type="ARBA" id="ARBA00022737"/>
    </source>
</evidence>
<organism evidence="3 4">
    <name type="scientific">Tetraparma gracilis</name>
    <dbReference type="NCBI Taxonomy" id="2962635"/>
    <lineage>
        <taxon>Eukaryota</taxon>
        <taxon>Sar</taxon>
        <taxon>Stramenopiles</taxon>
        <taxon>Ochrophyta</taxon>
        <taxon>Bolidophyceae</taxon>
        <taxon>Parmales</taxon>
        <taxon>Triparmaceae</taxon>
        <taxon>Tetraparma</taxon>
    </lineage>
</organism>
<accession>A0ABQ6M990</accession>
<keyword evidence="2" id="KW-0677">Repeat</keyword>
<dbReference type="InterPro" id="IPR011990">
    <property type="entry name" value="TPR-like_helical_dom_sf"/>
</dbReference>
<dbReference type="SUPFAM" id="SSF81901">
    <property type="entry name" value="HCP-like"/>
    <property type="match status" value="1"/>
</dbReference>
<dbReference type="EMBL" id="BRYB01003865">
    <property type="protein sequence ID" value="GMI21948.1"/>
    <property type="molecule type" value="Genomic_DNA"/>
</dbReference>
<comment type="caution">
    <text evidence="3">The sequence shown here is derived from an EMBL/GenBank/DDBJ whole genome shotgun (WGS) entry which is preliminary data.</text>
</comment>
<dbReference type="InterPro" id="IPR006597">
    <property type="entry name" value="Sel1-like"/>
</dbReference>
<sequence length="255" mass="26723">MSSSAIPEALDPALADRVAAFTSDCSSTGSPIACHQLAEFKSVVHSDFAGSFKLYYDSCYSEEKGPPSGSQQGIVTSPTGARFYPPSCFNLSRQYLAGRGVEKSDSGAYRALERSCDQAGHVGACHHLGVMLLSGGDGVRKQEGRGARCLERACGMGDVTSCHAVASVLLSGGKYPGAAKEGGDEKERRERIIEALDKGCKGGYAPSCFNLAGFYKKEGDQVNFNIYKAITEGLVKSGNGSGVGKLQGGLNKRVG</sequence>
<dbReference type="Gene3D" id="1.25.40.10">
    <property type="entry name" value="Tetratricopeptide repeat domain"/>
    <property type="match status" value="1"/>
</dbReference>
<dbReference type="PANTHER" id="PTHR13891:SF1">
    <property type="entry name" value="CYTOCHROME C OXIDASE ASSEMBLY FACTOR 7"/>
    <property type="match status" value="1"/>
</dbReference>
<dbReference type="PANTHER" id="PTHR13891">
    <property type="entry name" value="CYTOCHROME C OXIDASE ASSEMBLY FACTOR 7"/>
    <property type="match status" value="1"/>
</dbReference>
<evidence type="ECO:0000313" key="4">
    <source>
        <dbReference type="Proteomes" id="UP001165060"/>
    </source>
</evidence>
<dbReference type="SMART" id="SM00671">
    <property type="entry name" value="SEL1"/>
    <property type="match status" value="2"/>
</dbReference>
<evidence type="ECO:0000313" key="3">
    <source>
        <dbReference type="EMBL" id="GMI21948.1"/>
    </source>
</evidence>
<keyword evidence="4" id="KW-1185">Reference proteome</keyword>
<gene>
    <name evidence="3" type="ORF">TeGR_g4317</name>
</gene>
<protein>
    <submittedName>
        <fullName evidence="3">Uncharacterized protein</fullName>
    </submittedName>
</protein>
<name>A0ABQ6M990_9STRA</name>